<sequence length="158" mass="17574">MIATHQPAVPAHTTLVTLTEGGYVLHFMVADVQCCLPVDHIKRIITLADLFKTPKAPSYMVGMLNLHGQAIPIIDPCMYLQLGTPTPYSIETTIIICRYNKHLFGITVGQVMDIDSIRSENLQYVESNQSPFIGTVNFNKTISFILDVKYLAQSCETV</sequence>
<protein>
    <submittedName>
        <fullName evidence="2">Chemotaxis protein CheW</fullName>
    </submittedName>
</protein>
<dbReference type="InterPro" id="IPR036061">
    <property type="entry name" value="CheW-like_dom_sf"/>
</dbReference>
<dbReference type="Gene3D" id="2.30.30.40">
    <property type="entry name" value="SH3 Domains"/>
    <property type="match status" value="1"/>
</dbReference>
<evidence type="ECO:0000313" key="3">
    <source>
        <dbReference type="Proteomes" id="UP001528823"/>
    </source>
</evidence>
<dbReference type="InterPro" id="IPR039315">
    <property type="entry name" value="CheW"/>
</dbReference>
<dbReference type="InterPro" id="IPR002545">
    <property type="entry name" value="CheW-lke_dom"/>
</dbReference>
<evidence type="ECO:0000259" key="1">
    <source>
        <dbReference type="PROSITE" id="PS50851"/>
    </source>
</evidence>
<dbReference type="RefSeq" id="WP_274690993.1">
    <property type="nucleotide sequence ID" value="NZ_JAPMOU010000040.1"/>
</dbReference>
<dbReference type="SUPFAM" id="SSF50341">
    <property type="entry name" value="CheW-like"/>
    <property type="match status" value="1"/>
</dbReference>
<dbReference type="Gene3D" id="2.40.50.180">
    <property type="entry name" value="CheA-289, Domain 4"/>
    <property type="match status" value="1"/>
</dbReference>
<gene>
    <name evidence="2" type="ORF">ORQ98_22135</name>
</gene>
<dbReference type="PANTHER" id="PTHR22617">
    <property type="entry name" value="CHEMOTAXIS SENSOR HISTIDINE KINASE-RELATED"/>
    <property type="match status" value="1"/>
</dbReference>
<feature type="domain" description="CheW-like" evidence="1">
    <location>
        <begin position="21"/>
        <end position="157"/>
    </location>
</feature>
<keyword evidence="3" id="KW-1185">Reference proteome</keyword>
<dbReference type="Pfam" id="PF01584">
    <property type="entry name" value="CheW"/>
    <property type="match status" value="1"/>
</dbReference>
<accession>A0ABT5UGQ2</accession>
<proteinExistence type="predicted"/>
<dbReference type="PROSITE" id="PS50851">
    <property type="entry name" value="CHEW"/>
    <property type="match status" value="1"/>
</dbReference>
<dbReference type="Proteomes" id="UP001528823">
    <property type="component" value="Unassembled WGS sequence"/>
</dbReference>
<dbReference type="PANTHER" id="PTHR22617:SF23">
    <property type="entry name" value="CHEMOTAXIS PROTEIN CHEW"/>
    <property type="match status" value="1"/>
</dbReference>
<evidence type="ECO:0000313" key="2">
    <source>
        <dbReference type="EMBL" id="MDE1464667.1"/>
    </source>
</evidence>
<name>A0ABT5UGQ2_9GAMM</name>
<dbReference type="SMART" id="SM00260">
    <property type="entry name" value="CheW"/>
    <property type="match status" value="1"/>
</dbReference>
<reference evidence="2 3" key="1">
    <citation type="submission" date="2022-11" db="EMBL/GenBank/DDBJ databases">
        <title>Spartinivicinus poritis sp. nov., isolated from scleractinian coral Porites lutea.</title>
        <authorList>
            <person name="Zhang G."/>
            <person name="Cai L."/>
            <person name="Wei Q."/>
        </authorList>
    </citation>
    <scope>NUCLEOTIDE SEQUENCE [LARGE SCALE GENOMIC DNA]</scope>
    <source>
        <strain evidence="2 3">A2-2</strain>
    </source>
</reference>
<dbReference type="EMBL" id="JAPMOU010000040">
    <property type="protein sequence ID" value="MDE1464667.1"/>
    <property type="molecule type" value="Genomic_DNA"/>
</dbReference>
<organism evidence="2 3">
    <name type="scientific">Spartinivicinus poritis</name>
    <dbReference type="NCBI Taxonomy" id="2994640"/>
    <lineage>
        <taxon>Bacteria</taxon>
        <taxon>Pseudomonadati</taxon>
        <taxon>Pseudomonadota</taxon>
        <taxon>Gammaproteobacteria</taxon>
        <taxon>Oceanospirillales</taxon>
        <taxon>Zooshikellaceae</taxon>
        <taxon>Spartinivicinus</taxon>
    </lineage>
</organism>
<comment type="caution">
    <text evidence="2">The sequence shown here is derived from an EMBL/GenBank/DDBJ whole genome shotgun (WGS) entry which is preliminary data.</text>
</comment>